<dbReference type="eggNOG" id="COG1721">
    <property type="taxonomic scope" value="Bacteria"/>
</dbReference>
<name>E1RB73_SEDSS</name>
<protein>
    <recommendedName>
        <fullName evidence="1">DUF58 domain-containing protein</fullName>
    </recommendedName>
</protein>
<gene>
    <name evidence="2" type="ordered locus">Spirs_0456</name>
</gene>
<dbReference type="STRING" id="573413.Spirs_0456"/>
<evidence type="ECO:0000259" key="1">
    <source>
        <dbReference type="Pfam" id="PF01882"/>
    </source>
</evidence>
<sequence>MDSLELFARIKNLPLVSSRLVEGVLSGNYRSLFKGPGLEFDEVREYAEGDDSRFIDWNVSSRMGQPYVKTFREEREMALFLVIDVSASLGFGNGKLSKQETVATLAALLAFSAVHNNDRVGAAFFSDRIEKWVPPRKGRNQIFRLAGDIMEVEPKGKGSDLALALRGVHESVKRRGICVIISDFRTAPCWREMSLVAKRHDVIAIRIEDPSDKDFPVPGFAQLRDPETDGVLPAFGASSRFRREYREFWETHRIYWDRECRRRGISTLTVSTEDDPIESLFTFFRRRRRR</sequence>
<dbReference type="InterPro" id="IPR036465">
    <property type="entry name" value="vWFA_dom_sf"/>
</dbReference>
<dbReference type="CDD" id="cd00198">
    <property type="entry name" value="vWFA"/>
    <property type="match status" value="1"/>
</dbReference>
<dbReference type="HOGENOM" id="CLU_054927_2_0_12"/>
<evidence type="ECO:0000313" key="2">
    <source>
        <dbReference type="EMBL" id="ADK79603.1"/>
    </source>
</evidence>
<feature type="domain" description="DUF58" evidence="1">
    <location>
        <begin position="42"/>
        <end position="253"/>
    </location>
</feature>
<keyword evidence="3" id="KW-1185">Reference proteome</keyword>
<dbReference type="InterPro" id="IPR002881">
    <property type="entry name" value="DUF58"/>
</dbReference>
<dbReference type="SUPFAM" id="SSF53300">
    <property type="entry name" value="vWA-like"/>
    <property type="match status" value="1"/>
</dbReference>
<dbReference type="OrthoDB" id="9776116at2"/>
<accession>E1RB73</accession>
<dbReference type="EMBL" id="CP002116">
    <property type="protein sequence ID" value="ADK79603.1"/>
    <property type="molecule type" value="Genomic_DNA"/>
</dbReference>
<dbReference type="KEGG" id="ssm:Spirs_0456"/>
<evidence type="ECO:0000313" key="3">
    <source>
        <dbReference type="Proteomes" id="UP000002318"/>
    </source>
</evidence>
<dbReference type="AlphaFoldDB" id="E1RB73"/>
<dbReference type="PANTHER" id="PTHR33608:SF6">
    <property type="entry name" value="BLL2464 PROTEIN"/>
    <property type="match status" value="1"/>
</dbReference>
<dbReference type="Proteomes" id="UP000002318">
    <property type="component" value="Chromosome"/>
</dbReference>
<proteinExistence type="predicted"/>
<dbReference type="RefSeq" id="WP_013253067.1">
    <property type="nucleotide sequence ID" value="NC_014364.1"/>
</dbReference>
<dbReference type="Gene3D" id="3.40.50.410">
    <property type="entry name" value="von Willebrand factor, type A domain"/>
    <property type="match status" value="1"/>
</dbReference>
<dbReference type="PANTHER" id="PTHR33608">
    <property type="entry name" value="BLL2464 PROTEIN"/>
    <property type="match status" value="1"/>
</dbReference>
<reference evidence="2 3" key="1">
    <citation type="journal article" date="2010" name="Stand. Genomic Sci.">
        <title>Complete genome sequence of Spirochaeta smaragdinae type strain (SEBR 4228).</title>
        <authorList>
            <person name="Mavromatis K."/>
            <person name="Yasawong M."/>
            <person name="Chertkov O."/>
            <person name="Lapidus A."/>
            <person name="Lucas S."/>
            <person name="Nolan M."/>
            <person name="Del Rio T.G."/>
            <person name="Tice H."/>
            <person name="Cheng J.F."/>
            <person name="Pitluck S."/>
            <person name="Liolios K."/>
            <person name="Ivanova N."/>
            <person name="Tapia R."/>
            <person name="Han C."/>
            <person name="Bruce D."/>
            <person name="Goodwin L."/>
            <person name="Pati A."/>
            <person name="Chen A."/>
            <person name="Palaniappan K."/>
            <person name="Land M."/>
            <person name="Hauser L."/>
            <person name="Chang Y.J."/>
            <person name="Jeffries C.D."/>
            <person name="Detter J.C."/>
            <person name="Rohde M."/>
            <person name="Brambilla E."/>
            <person name="Spring S."/>
            <person name="Goker M."/>
            <person name="Sikorski J."/>
            <person name="Woyke T."/>
            <person name="Bristow J."/>
            <person name="Eisen J.A."/>
            <person name="Markowitz V."/>
            <person name="Hugenholtz P."/>
            <person name="Klenk H.P."/>
            <person name="Kyrpides N.C."/>
        </authorList>
    </citation>
    <scope>NUCLEOTIDE SEQUENCE [LARGE SCALE GENOMIC DNA]</scope>
    <source>
        <strain evidence="3">DSM 11293 / JCM 15392 / SEBR 4228</strain>
    </source>
</reference>
<organism evidence="2 3">
    <name type="scientific">Sediminispirochaeta smaragdinae (strain DSM 11293 / JCM 15392 / SEBR 4228)</name>
    <name type="common">Spirochaeta smaragdinae</name>
    <dbReference type="NCBI Taxonomy" id="573413"/>
    <lineage>
        <taxon>Bacteria</taxon>
        <taxon>Pseudomonadati</taxon>
        <taxon>Spirochaetota</taxon>
        <taxon>Spirochaetia</taxon>
        <taxon>Spirochaetales</taxon>
        <taxon>Spirochaetaceae</taxon>
        <taxon>Sediminispirochaeta</taxon>
    </lineage>
</organism>
<dbReference type="Pfam" id="PF01882">
    <property type="entry name" value="DUF58"/>
    <property type="match status" value="1"/>
</dbReference>